<accession>A0A5E5A8J4</accession>
<keyword evidence="2" id="KW-1185">Reference proteome</keyword>
<evidence type="ECO:0000313" key="2">
    <source>
        <dbReference type="Proteomes" id="UP000383122"/>
    </source>
</evidence>
<dbReference type="EMBL" id="CABPSP010000009">
    <property type="protein sequence ID" value="VVE68855.1"/>
    <property type="molecule type" value="Genomic_DNA"/>
</dbReference>
<gene>
    <name evidence="1" type="ORF">PAN31117_03090</name>
</gene>
<evidence type="ECO:0000313" key="1">
    <source>
        <dbReference type="EMBL" id="VVE68855.1"/>
    </source>
</evidence>
<sequence>MTWLDPRVWGGLLLAVVISAGFGYVRGHSAGVAAQKAEQAKAVQEWQENADTAYGMYLEARDRKEVQYRTITKTVEAAKNATPDIVDCRTGDDWMRIFRDNAAIANGTAMPAGVGGAIRPDAR</sequence>
<proteinExistence type="predicted"/>
<dbReference type="OrthoDB" id="9132137at2"/>
<protein>
    <submittedName>
        <fullName evidence="1">Uncharacterized protein</fullName>
    </submittedName>
</protein>
<name>A0A5E5A8J4_9BURK</name>
<organism evidence="1 2">
    <name type="scientific">Pandoraea anapnoica</name>
    <dbReference type="NCBI Taxonomy" id="2508301"/>
    <lineage>
        <taxon>Bacteria</taxon>
        <taxon>Pseudomonadati</taxon>
        <taxon>Pseudomonadota</taxon>
        <taxon>Betaproteobacteria</taxon>
        <taxon>Burkholderiales</taxon>
        <taxon>Burkholderiaceae</taxon>
        <taxon>Pandoraea</taxon>
    </lineage>
</organism>
<dbReference type="Proteomes" id="UP000383122">
    <property type="component" value="Unassembled WGS sequence"/>
</dbReference>
<reference evidence="1 2" key="1">
    <citation type="submission" date="2019-08" db="EMBL/GenBank/DDBJ databases">
        <authorList>
            <person name="Peeters C."/>
        </authorList>
    </citation>
    <scope>NUCLEOTIDE SEQUENCE [LARGE SCALE GENOMIC DNA]</scope>
    <source>
        <strain evidence="1 2">LMG 31117</strain>
    </source>
</reference>
<dbReference type="AlphaFoldDB" id="A0A5E5A8J4"/>